<dbReference type="RefSeq" id="WP_126695776.1">
    <property type="nucleotide sequence ID" value="NZ_RXOF01000018.1"/>
</dbReference>
<dbReference type="Proteomes" id="UP000282184">
    <property type="component" value="Unassembled WGS sequence"/>
</dbReference>
<gene>
    <name evidence="2" type="ORF">EJV47_24125</name>
</gene>
<feature type="chain" id="PRO_5018989775" evidence="1">
    <location>
        <begin position="20"/>
        <end position="241"/>
    </location>
</feature>
<organism evidence="2 3">
    <name type="scientific">Hymenobacter gummosus</name>
    <dbReference type="NCBI Taxonomy" id="1776032"/>
    <lineage>
        <taxon>Bacteria</taxon>
        <taxon>Pseudomonadati</taxon>
        <taxon>Bacteroidota</taxon>
        <taxon>Cytophagia</taxon>
        <taxon>Cytophagales</taxon>
        <taxon>Hymenobacteraceae</taxon>
        <taxon>Hymenobacter</taxon>
    </lineage>
</organism>
<sequence>MALLSFLLAGLWWGPLARAAAGPDQAPVRPLVRGRELPVQLRTTAQLWPAPARGPEPGETLLCGREGLNGWLLQRLPGHGDTLWRQISFRLPARPHGENESSPTGAYLMIEQQQRLQRDGPLLVHLRWAREWHGAGRFAVITNEDGRLLLALEPRPRLLLSELTTLSNGGYDESDQLQRRGWERDWRLSQGYVRVGPLYHLDGTTRTRWRLAQGLAADCPLTPIKPGRYQYRQGNLQWVGP</sequence>
<evidence type="ECO:0000313" key="3">
    <source>
        <dbReference type="Proteomes" id="UP000282184"/>
    </source>
</evidence>
<keyword evidence="3" id="KW-1185">Reference proteome</keyword>
<keyword evidence="1" id="KW-0732">Signal</keyword>
<proteinExistence type="predicted"/>
<accession>A0A431TWI9</accession>
<reference evidence="2 3" key="1">
    <citation type="submission" date="2018-12" db="EMBL/GenBank/DDBJ databases">
        <title>Hymenobacter gummosus sp. nov., isolated from a spring.</title>
        <authorList>
            <person name="Nie L."/>
        </authorList>
    </citation>
    <scope>NUCLEOTIDE SEQUENCE [LARGE SCALE GENOMIC DNA]</scope>
    <source>
        <strain evidence="2 3">KCTC 52166</strain>
    </source>
</reference>
<evidence type="ECO:0000313" key="2">
    <source>
        <dbReference type="EMBL" id="RTQ45920.1"/>
    </source>
</evidence>
<comment type="caution">
    <text evidence="2">The sequence shown here is derived from an EMBL/GenBank/DDBJ whole genome shotgun (WGS) entry which is preliminary data.</text>
</comment>
<dbReference type="EMBL" id="RXOF01000018">
    <property type="protein sequence ID" value="RTQ45920.1"/>
    <property type="molecule type" value="Genomic_DNA"/>
</dbReference>
<protein>
    <submittedName>
        <fullName evidence="2">Uncharacterized protein</fullName>
    </submittedName>
</protein>
<dbReference type="AlphaFoldDB" id="A0A431TWI9"/>
<feature type="signal peptide" evidence="1">
    <location>
        <begin position="1"/>
        <end position="19"/>
    </location>
</feature>
<name>A0A431TWI9_9BACT</name>
<evidence type="ECO:0000256" key="1">
    <source>
        <dbReference type="SAM" id="SignalP"/>
    </source>
</evidence>